<evidence type="ECO:0000259" key="5">
    <source>
        <dbReference type="PROSITE" id="PS50240"/>
    </source>
</evidence>
<feature type="domain" description="Peptidase S1" evidence="5">
    <location>
        <begin position="1"/>
        <end position="233"/>
    </location>
</feature>
<dbReference type="InterPro" id="IPR001254">
    <property type="entry name" value="Trypsin_dom"/>
</dbReference>
<evidence type="ECO:0000313" key="6">
    <source>
        <dbReference type="EnsemblMetazoa" id="PPAI006454-PA"/>
    </source>
</evidence>
<keyword evidence="1" id="KW-0645">Protease</keyword>
<organism evidence="6 7">
    <name type="scientific">Phlebotomus papatasi</name>
    <name type="common">Sandfly</name>
    <dbReference type="NCBI Taxonomy" id="29031"/>
    <lineage>
        <taxon>Eukaryota</taxon>
        <taxon>Metazoa</taxon>
        <taxon>Ecdysozoa</taxon>
        <taxon>Arthropoda</taxon>
        <taxon>Hexapoda</taxon>
        <taxon>Insecta</taxon>
        <taxon>Pterygota</taxon>
        <taxon>Neoptera</taxon>
        <taxon>Endopterygota</taxon>
        <taxon>Diptera</taxon>
        <taxon>Nematocera</taxon>
        <taxon>Psychodoidea</taxon>
        <taxon>Psychodidae</taxon>
        <taxon>Phlebotomus</taxon>
        <taxon>Phlebotomus</taxon>
    </lineage>
</organism>
<comment type="similarity">
    <text evidence="4">Belongs to the peptidase S1 family. CLIP subfamily.</text>
</comment>
<evidence type="ECO:0000256" key="4">
    <source>
        <dbReference type="ARBA" id="ARBA00024195"/>
    </source>
</evidence>
<dbReference type="CDD" id="cd00190">
    <property type="entry name" value="Tryp_SPc"/>
    <property type="match status" value="1"/>
</dbReference>
<keyword evidence="3" id="KW-0720">Serine protease</keyword>
<dbReference type="GO" id="GO:0005615">
    <property type="term" value="C:extracellular space"/>
    <property type="evidence" value="ECO:0007669"/>
    <property type="project" value="TreeGrafter"/>
</dbReference>
<name>A0A1B0GP37_PHLPP</name>
<protein>
    <recommendedName>
        <fullName evidence="5">Peptidase S1 domain-containing protein</fullName>
    </recommendedName>
</protein>
<dbReference type="PANTHER" id="PTHR24264:SF54">
    <property type="entry name" value="PEPTIDASE S1 DOMAIN-CONTAINING PROTEIN"/>
    <property type="match status" value="1"/>
</dbReference>
<dbReference type="InterPro" id="IPR043504">
    <property type="entry name" value="Peptidase_S1_PA_chymotrypsin"/>
</dbReference>
<dbReference type="SUPFAM" id="SSF50494">
    <property type="entry name" value="Trypsin-like serine proteases"/>
    <property type="match status" value="1"/>
</dbReference>
<dbReference type="GO" id="GO:0004252">
    <property type="term" value="F:serine-type endopeptidase activity"/>
    <property type="evidence" value="ECO:0007669"/>
    <property type="project" value="InterPro"/>
</dbReference>
<dbReference type="AlphaFoldDB" id="A0A1B0GP37"/>
<dbReference type="Gene3D" id="2.40.10.10">
    <property type="entry name" value="Trypsin-like serine proteases"/>
    <property type="match status" value="1"/>
</dbReference>
<proteinExistence type="inferred from homology"/>
<sequence length="234" mass="26254">MPIVGIDDHIAVVNFPQFSPAPSGFKDDLVKDFRVRTGSDYRDRGGQIRLIRWIFNHPQHVPDSHDYDFSILKLKTHLKFDEKCQAIKLPRSDEHIKDGTNLTVSGWGITMNSKESNVKLRALVVPKINDDVCRKIYMDVAKITPRMFCAGFKEGGKDSCRGITIIHTIKGITRLNFLKCLSCQFSEDSGGPLVKGKVLMGIVSWGEGCATRGHPGVYARVASVRKWIRLVTDL</sequence>
<dbReference type="PROSITE" id="PS50240">
    <property type="entry name" value="TRYPSIN_DOM"/>
    <property type="match status" value="1"/>
</dbReference>
<dbReference type="VEuPathDB" id="VectorBase:PPAPM1_004007"/>
<dbReference type="InterPro" id="IPR009003">
    <property type="entry name" value="Peptidase_S1_PA"/>
</dbReference>
<keyword evidence="7" id="KW-1185">Reference proteome</keyword>
<dbReference type="SMART" id="SM00020">
    <property type="entry name" value="Tryp_SPc"/>
    <property type="match status" value="1"/>
</dbReference>
<accession>A0A1B0GP37</accession>
<evidence type="ECO:0000256" key="1">
    <source>
        <dbReference type="ARBA" id="ARBA00022670"/>
    </source>
</evidence>
<keyword evidence="2" id="KW-0378">Hydrolase</keyword>
<dbReference type="GO" id="GO:0006508">
    <property type="term" value="P:proteolysis"/>
    <property type="evidence" value="ECO:0007669"/>
    <property type="project" value="UniProtKB-KW"/>
</dbReference>
<evidence type="ECO:0000313" key="7">
    <source>
        <dbReference type="Proteomes" id="UP000092462"/>
    </source>
</evidence>
<evidence type="ECO:0000256" key="3">
    <source>
        <dbReference type="ARBA" id="ARBA00022825"/>
    </source>
</evidence>
<dbReference type="EMBL" id="AJVK01033082">
    <property type="status" value="NOT_ANNOTATED_CDS"/>
    <property type="molecule type" value="Genomic_DNA"/>
</dbReference>
<dbReference type="VEuPathDB" id="VectorBase:PPAI006454"/>
<dbReference type="Proteomes" id="UP000092462">
    <property type="component" value="Unassembled WGS sequence"/>
</dbReference>
<dbReference type="PANTHER" id="PTHR24264">
    <property type="entry name" value="TRYPSIN-RELATED"/>
    <property type="match status" value="1"/>
</dbReference>
<evidence type="ECO:0000256" key="2">
    <source>
        <dbReference type="ARBA" id="ARBA00022801"/>
    </source>
</evidence>
<dbReference type="Pfam" id="PF00089">
    <property type="entry name" value="Trypsin"/>
    <property type="match status" value="2"/>
</dbReference>
<dbReference type="InterPro" id="IPR050127">
    <property type="entry name" value="Serine_Proteases_S1"/>
</dbReference>
<dbReference type="EnsemblMetazoa" id="PPAI006454-RA">
    <property type="protein sequence ID" value="PPAI006454-PA"/>
    <property type="gene ID" value="PPAI006454"/>
</dbReference>
<reference evidence="6" key="1">
    <citation type="submission" date="2022-08" db="UniProtKB">
        <authorList>
            <consortium name="EnsemblMetazoa"/>
        </authorList>
    </citation>
    <scope>IDENTIFICATION</scope>
    <source>
        <strain evidence="6">Israel</strain>
    </source>
</reference>